<reference evidence="4" key="2">
    <citation type="submission" date="2025-08" db="UniProtKB">
        <authorList>
            <consortium name="Ensembl"/>
        </authorList>
    </citation>
    <scope>IDENTIFICATION</scope>
    <source>
        <strain evidence="4">Glennie</strain>
    </source>
</reference>
<dbReference type="InterPro" id="IPR011021">
    <property type="entry name" value="Arrestin-like_N"/>
</dbReference>
<organism evidence="4 5">
    <name type="scientific">Ornithorhynchus anatinus</name>
    <name type="common">Duckbill platypus</name>
    <dbReference type="NCBI Taxonomy" id="9258"/>
    <lineage>
        <taxon>Eukaryota</taxon>
        <taxon>Metazoa</taxon>
        <taxon>Chordata</taxon>
        <taxon>Craniata</taxon>
        <taxon>Vertebrata</taxon>
        <taxon>Euteleostomi</taxon>
        <taxon>Mammalia</taxon>
        <taxon>Monotremata</taxon>
        <taxon>Ornithorhynchidae</taxon>
        <taxon>Ornithorhynchus</taxon>
    </lineage>
</organism>
<dbReference type="AlphaFoldDB" id="A0A6I8NG54"/>
<dbReference type="GeneTree" id="ENSGT00940000159994"/>
<dbReference type="InterPro" id="IPR011022">
    <property type="entry name" value="Arrestin_C-like"/>
</dbReference>
<dbReference type="Gene3D" id="2.60.40.640">
    <property type="match status" value="2"/>
</dbReference>
<proteinExistence type="inferred from homology"/>
<dbReference type="InterPro" id="IPR014756">
    <property type="entry name" value="Ig_E-set"/>
</dbReference>
<reference evidence="4 5" key="1">
    <citation type="journal article" date="2008" name="Nature">
        <title>Genome analysis of the platypus reveals unique signatures of evolution.</title>
        <authorList>
            <person name="Warren W.C."/>
            <person name="Hillier L.W."/>
            <person name="Marshall Graves J.A."/>
            <person name="Birney E."/>
            <person name="Ponting C.P."/>
            <person name="Grutzner F."/>
            <person name="Belov K."/>
            <person name="Miller W."/>
            <person name="Clarke L."/>
            <person name="Chinwalla A.T."/>
            <person name="Yang S.P."/>
            <person name="Heger A."/>
            <person name="Locke D.P."/>
            <person name="Miethke P."/>
            <person name="Waters P.D."/>
            <person name="Veyrunes F."/>
            <person name="Fulton L."/>
            <person name="Fulton B."/>
            <person name="Graves T."/>
            <person name="Wallis J."/>
            <person name="Puente X.S."/>
            <person name="Lopez-Otin C."/>
            <person name="Ordonez G.R."/>
            <person name="Eichler E.E."/>
            <person name="Chen L."/>
            <person name="Cheng Z."/>
            <person name="Deakin J.E."/>
            <person name="Alsop A."/>
            <person name="Thompson K."/>
            <person name="Kirby P."/>
            <person name="Papenfuss A.T."/>
            <person name="Wakefield M.J."/>
            <person name="Olender T."/>
            <person name="Lancet D."/>
            <person name="Huttley G.A."/>
            <person name="Smit A.F."/>
            <person name="Pask A."/>
            <person name="Temple-Smith P."/>
            <person name="Batzer M.A."/>
            <person name="Walker J.A."/>
            <person name="Konkel M.K."/>
            <person name="Harris R.S."/>
            <person name="Whittington C.M."/>
            <person name="Wong E.S."/>
            <person name="Gemmell N.J."/>
            <person name="Buschiazzo E."/>
            <person name="Vargas Jentzsch I.M."/>
            <person name="Merkel A."/>
            <person name="Schmitz J."/>
            <person name="Zemann A."/>
            <person name="Churakov G."/>
            <person name="Kriegs J.O."/>
            <person name="Brosius J."/>
            <person name="Murchison E.P."/>
            <person name="Sachidanandam R."/>
            <person name="Smith C."/>
            <person name="Hannon G.J."/>
            <person name="Tsend-Ayush E."/>
            <person name="McMillan D."/>
            <person name="Attenborough R."/>
            <person name="Rens W."/>
            <person name="Ferguson-Smith M."/>
            <person name="Lefevre C.M."/>
            <person name="Sharp J.A."/>
            <person name="Nicholas K.R."/>
            <person name="Ray D.A."/>
            <person name="Kube M."/>
            <person name="Reinhardt R."/>
            <person name="Pringle T.H."/>
            <person name="Taylor J."/>
            <person name="Jones R.C."/>
            <person name="Nixon B."/>
            <person name="Dacheux J.L."/>
            <person name="Niwa H."/>
            <person name="Sekita Y."/>
            <person name="Huang X."/>
            <person name="Stark A."/>
            <person name="Kheradpour P."/>
            <person name="Kellis M."/>
            <person name="Flicek P."/>
            <person name="Chen Y."/>
            <person name="Webber C."/>
            <person name="Hardison R."/>
            <person name="Nelson J."/>
            <person name="Hallsworth-Pepin K."/>
            <person name="Delehaunty K."/>
            <person name="Markovic C."/>
            <person name="Minx P."/>
            <person name="Feng Y."/>
            <person name="Kremitzki C."/>
            <person name="Mitreva M."/>
            <person name="Glasscock J."/>
            <person name="Wylie T."/>
            <person name="Wohldmann P."/>
            <person name="Thiru P."/>
            <person name="Nhan M.N."/>
            <person name="Pohl C.S."/>
            <person name="Smith S.M."/>
            <person name="Hou S."/>
            <person name="Nefedov M."/>
            <person name="de Jong P.J."/>
            <person name="Renfree M.B."/>
            <person name="Mardis E.R."/>
            <person name="Wilson R.K."/>
        </authorList>
    </citation>
    <scope>NUCLEOTIDE SEQUENCE [LARGE SCALE GENOMIC DNA]</scope>
    <source>
        <strain evidence="4 5">Glennie</strain>
    </source>
</reference>
<dbReference type="PANTHER" id="PTHR11188:SF48">
    <property type="entry name" value="ARRESTIN DOMAIN-CONTAINING PROTEIN 2"/>
    <property type="match status" value="1"/>
</dbReference>
<dbReference type="SMART" id="SM01017">
    <property type="entry name" value="Arrestin_C"/>
    <property type="match status" value="1"/>
</dbReference>
<dbReference type="Ensembl" id="ENSOANT00000061357.1">
    <property type="protein sequence ID" value="ENSOANP00000040057.1"/>
    <property type="gene ID" value="ENSOANG00000013069.3"/>
</dbReference>
<dbReference type="InterPro" id="IPR014752">
    <property type="entry name" value="Arrestin-like_C"/>
</dbReference>
<accession>A0A6I8NG54</accession>
<dbReference type="Bgee" id="ENSOANG00000013069">
    <property type="expression patterns" value="Expressed in testis and 8 other cell types or tissues"/>
</dbReference>
<dbReference type="SUPFAM" id="SSF81296">
    <property type="entry name" value="E set domains"/>
    <property type="match status" value="2"/>
</dbReference>
<feature type="compositionally biased region" description="Basic residues" evidence="2">
    <location>
        <begin position="16"/>
        <end position="27"/>
    </location>
</feature>
<evidence type="ECO:0000313" key="5">
    <source>
        <dbReference type="Proteomes" id="UP000002279"/>
    </source>
</evidence>
<dbReference type="Pfam" id="PF00339">
    <property type="entry name" value="Arrestin_N"/>
    <property type="match status" value="1"/>
</dbReference>
<evidence type="ECO:0000313" key="4">
    <source>
        <dbReference type="Ensembl" id="ENSOANP00000040057.1"/>
    </source>
</evidence>
<keyword evidence="5" id="KW-1185">Reference proteome</keyword>
<evidence type="ECO:0000259" key="3">
    <source>
        <dbReference type="SMART" id="SM01017"/>
    </source>
</evidence>
<dbReference type="Proteomes" id="UP000002279">
    <property type="component" value="Chromosome X1"/>
</dbReference>
<gene>
    <name evidence="4" type="primary">ARRDC2</name>
</gene>
<evidence type="ECO:0000256" key="2">
    <source>
        <dbReference type="SAM" id="MobiDB-lite"/>
    </source>
</evidence>
<dbReference type="Pfam" id="PF02752">
    <property type="entry name" value="Arrestin_C"/>
    <property type="match status" value="1"/>
</dbReference>
<dbReference type="PANTHER" id="PTHR11188">
    <property type="entry name" value="ARRESTIN DOMAIN CONTAINING PROTEIN"/>
    <property type="match status" value="1"/>
</dbReference>
<sequence length="403" mass="44149">DAPEPDPELRPAAAGRWRRRVPQRRASVRPGGPGAEQRAASQGAGCHGPGPGRRPLAGEPQRGHEHRLQRLHRLRVLHEKAAAAHPRTLVTSFEGKHGNVRYCVKAKLHRPWATAKRAKKEFTVIEPIDINTPALLAPQAGVKEKIARAWYCNRGQVSVTAKIDRKGYTPGEVIPIFAEIDNCTNRAVTPKAALIQTQTFIARGAKKQKKSVVASITGDPISSRKRELWHGRALKIPPVGPSILHCRIIHVEYSLKVCVDIPGTSKLLLELPIVIGTIPLHPFGSRTSSVGSQNSATLEWLHMAIPEQPEAPPEYSTVVSEEEARQNLAPPLQAVHLGVLEGPFFPYIQEFRYRPPPLYSEVSEFLHRGGAGVAGVRGEVDLGNQPGGWRNLASLKAFWVSAP</sequence>
<comment type="similarity">
    <text evidence="1">Belongs to the arrestin family.</text>
</comment>
<feature type="region of interest" description="Disordered" evidence="2">
    <location>
        <begin position="1"/>
        <end position="66"/>
    </location>
</feature>
<protein>
    <submittedName>
        <fullName evidence="4">Arrestin domain containing 2</fullName>
    </submittedName>
</protein>
<reference evidence="4" key="3">
    <citation type="submission" date="2025-09" db="UniProtKB">
        <authorList>
            <consortium name="Ensembl"/>
        </authorList>
    </citation>
    <scope>IDENTIFICATION</scope>
    <source>
        <strain evidence="4">Glennie</strain>
    </source>
</reference>
<feature type="domain" description="Arrestin C-terminal-like" evidence="3">
    <location>
        <begin position="153"/>
        <end position="280"/>
    </location>
</feature>
<dbReference type="InterPro" id="IPR050357">
    <property type="entry name" value="Arrestin_domain-protein"/>
</dbReference>
<name>A0A6I8NG54_ORNAN</name>
<evidence type="ECO:0000256" key="1">
    <source>
        <dbReference type="ARBA" id="ARBA00005298"/>
    </source>
</evidence>